<dbReference type="GO" id="GO:0006364">
    <property type="term" value="P:rRNA processing"/>
    <property type="evidence" value="ECO:0007669"/>
    <property type="project" value="InterPro"/>
</dbReference>
<dbReference type="SUPFAM" id="SSF55486">
    <property type="entry name" value="Metalloproteases ('zincins'), catalytic domain"/>
    <property type="match status" value="1"/>
</dbReference>
<evidence type="ECO:0000313" key="12">
    <source>
        <dbReference type="Proteomes" id="UP000011087"/>
    </source>
</evidence>
<dbReference type="RefSeq" id="XP_005833193.1">
    <property type="nucleotide sequence ID" value="XM_005833136.1"/>
</dbReference>
<keyword evidence="9" id="KW-0812">Transmembrane</keyword>
<organism evidence="10">
    <name type="scientific">Guillardia theta (strain CCMP2712)</name>
    <name type="common">Cryptophyte</name>
    <dbReference type="NCBI Taxonomy" id="905079"/>
    <lineage>
        <taxon>Eukaryota</taxon>
        <taxon>Cryptophyceae</taxon>
        <taxon>Pyrenomonadales</taxon>
        <taxon>Geminigeraceae</taxon>
        <taxon>Guillardia</taxon>
    </lineage>
</organism>
<comment type="similarity">
    <text evidence="2">Belongs to the endoribonuclease YbeY family.</text>
</comment>
<evidence type="ECO:0000256" key="4">
    <source>
        <dbReference type="ARBA" id="ARBA00022723"/>
    </source>
</evidence>
<keyword evidence="7" id="KW-0862">Zinc</keyword>
<keyword evidence="5" id="KW-0255">Endonuclease</keyword>
<evidence type="ECO:0000256" key="3">
    <source>
        <dbReference type="ARBA" id="ARBA00022722"/>
    </source>
</evidence>
<dbReference type="GO" id="GO:0004222">
    <property type="term" value="F:metalloendopeptidase activity"/>
    <property type="evidence" value="ECO:0007669"/>
    <property type="project" value="InterPro"/>
</dbReference>
<evidence type="ECO:0000256" key="8">
    <source>
        <dbReference type="SAM" id="MobiDB-lite"/>
    </source>
</evidence>
<keyword evidence="12" id="KW-1185">Reference proteome</keyword>
<evidence type="ECO:0000313" key="10">
    <source>
        <dbReference type="EMBL" id="EKX46213.1"/>
    </source>
</evidence>
<evidence type="ECO:0000256" key="9">
    <source>
        <dbReference type="SAM" id="Phobius"/>
    </source>
</evidence>
<dbReference type="InterPro" id="IPR023091">
    <property type="entry name" value="MetalPrtase_cat_dom_sf_prd"/>
</dbReference>
<feature type="region of interest" description="Disordered" evidence="8">
    <location>
        <begin position="286"/>
        <end position="336"/>
    </location>
</feature>
<dbReference type="KEGG" id="gtt:GUITHDRAFT_107831"/>
<dbReference type="GO" id="GO:0004519">
    <property type="term" value="F:endonuclease activity"/>
    <property type="evidence" value="ECO:0007669"/>
    <property type="project" value="UniProtKB-KW"/>
</dbReference>
<keyword evidence="4" id="KW-0479">Metal-binding</keyword>
<evidence type="ECO:0000256" key="1">
    <source>
        <dbReference type="ARBA" id="ARBA00001947"/>
    </source>
</evidence>
<dbReference type="InterPro" id="IPR002036">
    <property type="entry name" value="YbeY"/>
</dbReference>
<protein>
    <submittedName>
        <fullName evidence="10 11">Uncharacterized protein</fullName>
    </submittedName>
</protein>
<dbReference type="EnsemblProtists" id="EKX46213">
    <property type="protein sequence ID" value="EKX46213"/>
    <property type="gene ID" value="GUITHDRAFT_107831"/>
</dbReference>
<evidence type="ECO:0000256" key="7">
    <source>
        <dbReference type="ARBA" id="ARBA00022833"/>
    </source>
</evidence>
<dbReference type="PaxDb" id="55529-EKX46213"/>
<proteinExistence type="inferred from homology"/>
<dbReference type="Pfam" id="PF02130">
    <property type="entry name" value="YbeY"/>
    <property type="match status" value="1"/>
</dbReference>
<dbReference type="HOGENOM" id="CLU_684166_0_0_1"/>
<keyword evidence="9" id="KW-1133">Transmembrane helix</keyword>
<accession>L1JCD9</accession>
<comment type="cofactor">
    <cofactor evidence="1">
        <name>Zn(2+)</name>
        <dbReference type="ChEBI" id="CHEBI:29105"/>
    </cofactor>
</comment>
<keyword evidence="3" id="KW-0540">Nuclease</keyword>
<feature type="transmembrane region" description="Helical" evidence="9">
    <location>
        <begin position="28"/>
        <end position="52"/>
    </location>
</feature>
<gene>
    <name evidence="10" type="ORF">GUITHDRAFT_107831</name>
</gene>
<reference evidence="11" key="3">
    <citation type="submission" date="2016-03" db="UniProtKB">
        <authorList>
            <consortium name="EnsemblProtists"/>
        </authorList>
    </citation>
    <scope>IDENTIFICATION</scope>
</reference>
<dbReference type="Proteomes" id="UP000011087">
    <property type="component" value="Unassembled WGS sequence"/>
</dbReference>
<evidence type="ECO:0000313" key="11">
    <source>
        <dbReference type="EnsemblProtists" id="EKX46213"/>
    </source>
</evidence>
<dbReference type="GeneID" id="17302848"/>
<feature type="compositionally biased region" description="Polar residues" evidence="8">
    <location>
        <begin position="309"/>
        <end position="322"/>
    </location>
</feature>
<reference evidence="10 12" key="1">
    <citation type="journal article" date="2012" name="Nature">
        <title>Algal genomes reveal evolutionary mosaicism and the fate of nucleomorphs.</title>
        <authorList>
            <consortium name="DOE Joint Genome Institute"/>
            <person name="Curtis B.A."/>
            <person name="Tanifuji G."/>
            <person name="Burki F."/>
            <person name="Gruber A."/>
            <person name="Irimia M."/>
            <person name="Maruyama S."/>
            <person name="Arias M.C."/>
            <person name="Ball S.G."/>
            <person name="Gile G.H."/>
            <person name="Hirakawa Y."/>
            <person name="Hopkins J.F."/>
            <person name="Kuo A."/>
            <person name="Rensing S.A."/>
            <person name="Schmutz J."/>
            <person name="Symeonidi A."/>
            <person name="Elias M."/>
            <person name="Eveleigh R.J."/>
            <person name="Herman E.K."/>
            <person name="Klute M.J."/>
            <person name="Nakayama T."/>
            <person name="Obornik M."/>
            <person name="Reyes-Prieto A."/>
            <person name="Armbrust E.V."/>
            <person name="Aves S.J."/>
            <person name="Beiko R.G."/>
            <person name="Coutinho P."/>
            <person name="Dacks J.B."/>
            <person name="Durnford D.G."/>
            <person name="Fast N.M."/>
            <person name="Green B.R."/>
            <person name="Grisdale C.J."/>
            <person name="Hempel F."/>
            <person name="Henrissat B."/>
            <person name="Hoppner M.P."/>
            <person name="Ishida K."/>
            <person name="Kim E."/>
            <person name="Koreny L."/>
            <person name="Kroth P.G."/>
            <person name="Liu Y."/>
            <person name="Malik S.B."/>
            <person name="Maier U.G."/>
            <person name="McRose D."/>
            <person name="Mock T."/>
            <person name="Neilson J.A."/>
            <person name="Onodera N.T."/>
            <person name="Poole A.M."/>
            <person name="Pritham E.J."/>
            <person name="Richards T.A."/>
            <person name="Rocap G."/>
            <person name="Roy S.W."/>
            <person name="Sarai C."/>
            <person name="Schaack S."/>
            <person name="Shirato S."/>
            <person name="Slamovits C.H."/>
            <person name="Spencer D.F."/>
            <person name="Suzuki S."/>
            <person name="Worden A.Z."/>
            <person name="Zauner S."/>
            <person name="Barry K."/>
            <person name="Bell C."/>
            <person name="Bharti A.K."/>
            <person name="Crow J.A."/>
            <person name="Grimwood J."/>
            <person name="Kramer R."/>
            <person name="Lindquist E."/>
            <person name="Lucas S."/>
            <person name="Salamov A."/>
            <person name="McFadden G.I."/>
            <person name="Lane C.E."/>
            <person name="Keeling P.J."/>
            <person name="Gray M.W."/>
            <person name="Grigoriev I.V."/>
            <person name="Archibald J.M."/>
        </authorList>
    </citation>
    <scope>NUCLEOTIDE SEQUENCE</scope>
    <source>
        <strain evidence="10 12">CCMP2712</strain>
    </source>
</reference>
<dbReference type="GO" id="GO:0046872">
    <property type="term" value="F:metal ion binding"/>
    <property type="evidence" value="ECO:0007669"/>
    <property type="project" value="UniProtKB-KW"/>
</dbReference>
<evidence type="ECO:0000256" key="5">
    <source>
        <dbReference type="ARBA" id="ARBA00022759"/>
    </source>
</evidence>
<evidence type="ECO:0000256" key="6">
    <source>
        <dbReference type="ARBA" id="ARBA00022801"/>
    </source>
</evidence>
<sequence length="403" mass="45696">MRVMSGPNVEVRTTMKTRRRVVRSPCSVLRLLLLACIADLSIGFFSSSLVILPTGETQRLGGRGEERVTRTLGVGRLSCKEKDFIDPSEMGKVATVGGDKSQPNLVRLRLVAQHLSPRSNTMVDLATVLVDAQELLMKLLTLQRYQTLFLRKSKTCSLSLVLCSHSYISDMNKEWKGEDISADDLRYLCFPQSIGGTLGDLILSYDSASWIAQKENTDLNYQLRCSLVDGVLALIGISDEHAFDEVRNKVMRDMGWKNSQKKDQNRSAALSEDRFDFSRMSFSYDWDENSSPSEEIESRRSSRSVRGSNRQQASMSRTSSLRRSIADDEEQDESEQVNFSVLKQQIDDLAGRLKKVENRVRRIFVIKKDSADADFVFKMVRLEEENKFLRSKLLRSSGNESSR</sequence>
<keyword evidence="6" id="KW-0378">Hydrolase</keyword>
<dbReference type="Gene3D" id="3.40.390.30">
    <property type="entry name" value="Metalloproteases ('zincins'), catalytic domain"/>
    <property type="match status" value="1"/>
</dbReference>
<dbReference type="EMBL" id="JH992995">
    <property type="protein sequence ID" value="EKX46213.1"/>
    <property type="molecule type" value="Genomic_DNA"/>
</dbReference>
<name>L1JCD9_GUITC</name>
<dbReference type="AlphaFoldDB" id="L1JCD9"/>
<evidence type="ECO:0000256" key="2">
    <source>
        <dbReference type="ARBA" id="ARBA00010875"/>
    </source>
</evidence>
<keyword evidence="9" id="KW-0472">Membrane</keyword>
<reference evidence="12" key="2">
    <citation type="submission" date="2012-11" db="EMBL/GenBank/DDBJ databases">
        <authorList>
            <person name="Kuo A."/>
            <person name="Curtis B.A."/>
            <person name="Tanifuji G."/>
            <person name="Burki F."/>
            <person name="Gruber A."/>
            <person name="Irimia M."/>
            <person name="Maruyama S."/>
            <person name="Arias M.C."/>
            <person name="Ball S.G."/>
            <person name="Gile G.H."/>
            <person name="Hirakawa Y."/>
            <person name="Hopkins J.F."/>
            <person name="Rensing S.A."/>
            <person name="Schmutz J."/>
            <person name="Symeonidi A."/>
            <person name="Elias M."/>
            <person name="Eveleigh R.J."/>
            <person name="Herman E.K."/>
            <person name="Klute M.J."/>
            <person name="Nakayama T."/>
            <person name="Obornik M."/>
            <person name="Reyes-Prieto A."/>
            <person name="Armbrust E.V."/>
            <person name="Aves S.J."/>
            <person name="Beiko R.G."/>
            <person name="Coutinho P."/>
            <person name="Dacks J.B."/>
            <person name="Durnford D.G."/>
            <person name="Fast N.M."/>
            <person name="Green B.R."/>
            <person name="Grisdale C."/>
            <person name="Hempe F."/>
            <person name="Henrissat B."/>
            <person name="Hoppner M.P."/>
            <person name="Ishida K.-I."/>
            <person name="Kim E."/>
            <person name="Koreny L."/>
            <person name="Kroth P.G."/>
            <person name="Liu Y."/>
            <person name="Malik S.-B."/>
            <person name="Maier U.G."/>
            <person name="McRose D."/>
            <person name="Mock T."/>
            <person name="Neilson J.A."/>
            <person name="Onodera N.T."/>
            <person name="Poole A.M."/>
            <person name="Pritham E.J."/>
            <person name="Richards T.A."/>
            <person name="Rocap G."/>
            <person name="Roy S.W."/>
            <person name="Sarai C."/>
            <person name="Schaack S."/>
            <person name="Shirato S."/>
            <person name="Slamovits C.H."/>
            <person name="Spencer D.F."/>
            <person name="Suzuki S."/>
            <person name="Worden A.Z."/>
            <person name="Zauner S."/>
            <person name="Barry K."/>
            <person name="Bell C."/>
            <person name="Bharti A.K."/>
            <person name="Crow J.A."/>
            <person name="Grimwood J."/>
            <person name="Kramer R."/>
            <person name="Lindquist E."/>
            <person name="Lucas S."/>
            <person name="Salamov A."/>
            <person name="McFadden G.I."/>
            <person name="Lane C.E."/>
            <person name="Keeling P.J."/>
            <person name="Gray M.W."/>
            <person name="Grigoriev I.V."/>
            <person name="Archibald J.M."/>
        </authorList>
    </citation>
    <scope>NUCLEOTIDE SEQUENCE</scope>
    <source>
        <strain evidence="12">CCMP2712</strain>
    </source>
</reference>